<reference evidence="2 3" key="2">
    <citation type="journal article" date="2017" name="Int. J. Syst. Evol. Microbiol.">
        <title>Mycobacterium stephanolepidis sp. nov., a rapidly growing species related to Mycobacterium chelonae, isolated from marine teleost fish, Stephanolepis cirrhifer.</title>
        <authorList>
            <person name="Fukano H."/>
            <person name="Wada S."/>
            <person name="Kurata O."/>
            <person name="Katayama K."/>
            <person name="Fujiwara N."/>
            <person name="Hoshino Y."/>
        </authorList>
    </citation>
    <scope>NUCLEOTIDE SEQUENCE [LARGE SCALE GENOMIC DNA]</scope>
    <source>
        <strain evidence="2 3">NJB0901</strain>
    </source>
</reference>
<keyword evidence="3" id="KW-1185">Reference proteome</keyword>
<feature type="compositionally biased region" description="Low complexity" evidence="1">
    <location>
        <begin position="492"/>
        <end position="547"/>
    </location>
</feature>
<dbReference type="EMBL" id="AP018165">
    <property type="protein sequence ID" value="BAX98233.1"/>
    <property type="molecule type" value="Genomic_DNA"/>
</dbReference>
<evidence type="ECO:0000313" key="3">
    <source>
        <dbReference type="Proteomes" id="UP000217954"/>
    </source>
</evidence>
<dbReference type="Proteomes" id="UP000217954">
    <property type="component" value="Chromosome"/>
</dbReference>
<feature type="compositionally biased region" description="Polar residues" evidence="1">
    <location>
        <begin position="554"/>
        <end position="581"/>
    </location>
</feature>
<sequence length="707" mass="75022">MTIVPPPVEDTAMRAWENPEENPEPADRWGKYVPGEPQLRGAAFGTLIGLLVAVLLGAAYGAEPGDSLWALNKTVFAGHSQDVAIRAVVSPLKNAQDILSTGKQPSPDQLTEARTSLNEAKQGLEFISASNERTTLQNLYLQLTQQLRQYTPEQAQQLPALPAPPEVNTDANLAANVGPAAPASPPPSWGYAAAASAPVANAPQAYSAPPPPGIPVDPVADWPAPLAPPLTPNLLDLGGYDPSWSLLYGYNVLDWFNWGLSGFNRYGYDFMGFDRWGYDRWGYDRWGYDRSGYNWDGYNWSGYNRDGRDRDGRNEWGQFRDDDPRDQGWYDRYHPYRQYYDWKFQNTNPVYSRNLWDQSHGINPAQYRDWNLNRGWDNPLERDWSPVARITDRPALAEPVVNLDASLAQFLTEDKSARPSQDLIKDLSTKSVRNFSKELAAPAPAPEKSPTSTSPVDVKPSAPPVLTVPAPTAPPKLVPEDFTPPSLPTVPPLTAAPSSEPRATTGTTSPAPSTEPSHEPAPTSGPSGSVTTSAPAPSTTSAAPAPTTKDETSAPVSTPASPTHETPATSTPRQTVSTPPSVTAEPSAAPEPTKQRSTPTYEAPSSEAPAPRTTEPAPQPTAEAPVKQTPVEQETQPSRASAPETVAPTREAPTREAPTYSTATQAPSAGGSSGGGGYGSGGGGGSSSGGGGSSSGGGGSSSGGGHH</sequence>
<gene>
    <name evidence="2" type="ORF">MSTE_02928</name>
</gene>
<evidence type="ECO:0000313" key="2">
    <source>
        <dbReference type="EMBL" id="BAX98233.1"/>
    </source>
</evidence>
<dbReference type="PRINTS" id="PR01217">
    <property type="entry name" value="PRICHEXTENSN"/>
</dbReference>
<dbReference type="AlphaFoldDB" id="A0A1Z4EZ28"/>
<organism evidence="2 3">
    <name type="scientific">[Mycobacterium] stephanolepidis</name>
    <dbReference type="NCBI Taxonomy" id="1520670"/>
    <lineage>
        <taxon>Bacteria</taxon>
        <taxon>Bacillati</taxon>
        <taxon>Actinomycetota</taxon>
        <taxon>Actinomycetes</taxon>
        <taxon>Mycobacteriales</taxon>
        <taxon>Mycobacteriaceae</taxon>
        <taxon>Mycobacteroides</taxon>
    </lineage>
</organism>
<feature type="compositionally biased region" description="Low complexity" evidence="1">
    <location>
        <begin position="607"/>
        <end position="625"/>
    </location>
</feature>
<feature type="compositionally biased region" description="Gly residues" evidence="1">
    <location>
        <begin position="671"/>
        <end position="707"/>
    </location>
</feature>
<feature type="compositionally biased region" description="Polar residues" evidence="1">
    <location>
        <begin position="630"/>
        <end position="639"/>
    </location>
</feature>
<dbReference type="KEGG" id="mste:MSTE_02928"/>
<name>A0A1Z4EZ28_9MYCO</name>
<evidence type="ECO:0000256" key="1">
    <source>
        <dbReference type="SAM" id="MobiDB-lite"/>
    </source>
</evidence>
<protein>
    <submittedName>
        <fullName evidence="2">Uncharacterized protein</fullName>
    </submittedName>
</protein>
<proteinExistence type="predicted"/>
<feature type="compositionally biased region" description="Low complexity" evidence="1">
    <location>
        <begin position="439"/>
        <end position="455"/>
    </location>
</feature>
<reference evidence="3" key="1">
    <citation type="journal article" date="2017" name="Genome Announc.">
        <title>Complete Genome Sequence of Mycobacterium stephanolepidis.</title>
        <authorList>
            <person name="Fukano H."/>
            <person name="Yoshida M."/>
            <person name="Katayama Y."/>
            <person name="Omatsu T."/>
            <person name="Mizutani T."/>
            <person name="Kurata O."/>
            <person name="Wada S."/>
            <person name="Hoshino Y."/>
        </authorList>
    </citation>
    <scope>NUCLEOTIDE SEQUENCE [LARGE SCALE GENOMIC DNA]</scope>
    <source>
        <strain evidence="3">NJB0901</strain>
    </source>
</reference>
<feature type="region of interest" description="Disordered" evidence="1">
    <location>
        <begin position="439"/>
        <end position="707"/>
    </location>
</feature>
<accession>A0A1Z4EZ28</accession>
<feature type="region of interest" description="Disordered" evidence="1">
    <location>
        <begin position="1"/>
        <end position="29"/>
    </location>
</feature>